<protein>
    <recommendedName>
        <fullName evidence="7">WD repeat-containing protein 37</fullName>
    </recommendedName>
</protein>
<dbReference type="SUPFAM" id="SSF50978">
    <property type="entry name" value="WD40 repeat-like"/>
    <property type="match status" value="1"/>
</dbReference>
<feature type="compositionally biased region" description="Low complexity" evidence="10">
    <location>
        <begin position="189"/>
        <end position="199"/>
    </location>
</feature>
<dbReference type="PANTHER" id="PTHR19855:SF12">
    <property type="entry name" value="WD REPEAT-CONTAINING PROTEIN 37"/>
    <property type="match status" value="1"/>
</dbReference>
<sequence length="720" mass="77413">MSVAAMGTIQPEQVSVQTVSAVEDDQVAYVAREQYEKLLKDYEKLKEKYESSETPTPKDPGQPSLEACMGRLERFEYLMKELQEDFRDIKATIRARPPPTSNRTETRETTVRRVPRDDDTINFIMTIVHPKRQVDTALSERNGASGGGGGARDRIKAAAYGRESIKSMALDLLGRKMPLDASSSSKQPSVTPSSVSSGSVIGGVGGGSGGVGGGGGGGGAVGGGGGSSGPGVTGVGGSSGGGGGVVVGGSSAIGKQMTAKRSLKLGSLAEDIMPTAMGGSEEPFRARLHHLFSQIEKEFELLHAENMNLREKLEAVAGTPRDSTIGERLPLQDAFEVDGSVNKSFKSKLGSAGSKVKAGHKLRAQTSRIVSSFKAQSVVSSLVREFCGHKDGVWQVSTKAGQPIIGTASADHSACIWGIDTGRCLLQYQGHSGSVNSIKFHPTRDIVLTGSGDATAQIWQAAVNWEVPARKGHSSEEELDEEEEGPYEEKERTDVLRTPLCEFSGQGGHTSVVVAADWLPGGDQVITASWDRTAILWDVETREPLHPLCGHDHELTHASAHPSQRLVVTASRDSTFRLWDFRDPIPAVSVFQGHTENVTSTVFTRDDKVVSGSDDRSVKVWELRNMRSALTTIRTDSAVNRLAVSASGVISIPHDNRHIRLFDLNGQRIARLPRTSRQGHRRMVSSVAWTEDISSHCNLFSCGFDRRVLGWGVCLPPKDN</sequence>
<evidence type="ECO:0000256" key="6">
    <source>
        <dbReference type="ARBA" id="ARBA00023242"/>
    </source>
</evidence>
<evidence type="ECO:0000256" key="3">
    <source>
        <dbReference type="ARBA" id="ARBA00022490"/>
    </source>
</evidence>
<keyword evidence="9" id="KW-0175">Coiled coil</keyword>
<evidence type="ECO:0000256" key="5">
    <source>
        <dbReference type="ARBA" id="ARBA00022737"/>
    </source>
</evidence>
<feature type="region of interest" description="Disordered" evidence="10">
    <location>
        <begin position="469"/>
        <end position="492"/>
    </location>
</feature>
<evidence type="ECO:0000256" key="9">
    <source>
        <dbReference type="SAM" id="Coils"/>
    </source>
</evidence>
<dbReference type="GO" id="GO:0005737">
    <property type="term" value="C:cytoplasm"/>
    <property type="evidence" value="ECO:0007669"/>
    <property type="project" value="UniProtKB-SubCell"/>
</dbReference>
<dbReference type="FunFam" id="2.130.10.10:FF:001050">
    <property type="entry name" value="Predicted protein"/>
    <property type="match status" value="1"/>
</dbReference>
<dbReference type="FunFam" id="2.130.10.10:FF:000511">
    <property type="entry name" value="WD repeat domain 37"/>
    <property type="match status" value="1"/>
</dbReference>
<dbReference type="PANTHER" id="PTHR19855">
    <property type="entry name" value="WD40 REPEAT PROTEIN 12, 37"/>
    <property type="match status" value="1"/>
</dbReference>
<dbReference type="VEuPathDB" id="VectorBase:ASIS000849"/>
<dbReference type="PROSITE" id="PS50294">
    <property type="entry name" value="WD_REPEATS_REGION"/>
    <property type="match status" value="4"/>
</dbReference>
<evidence type="ECO:0000256" key="8">
    <source>
        <dbReference type="PROSITE-ProRule" id="PRU00221"/>
    </source>
</evidence>
<keyword evidence="6" id="KW-0539">Nucleus</keyword>
<dbReference type="EMBL" id="KE525420">
    <property type="protein sequence ID" value="KFB53513.1"/>
    <property type="molecule type" value="Genomic_DNA"/>
</dbReference>
<feature type="compositionally biased region" description="Gly residues" evidence="10">
    <location>
        <begin position="200"/>
        <end position="209"/>
    </location>
</feature>
<dbReference type="InterPro" id="IPR015943">
    <property type="entry name" value="WD40/YVTN_repeat-like_dom_sf"/>
</dbReference>
<feature type="region of interest" description="Disordered" evidence="10">
    <location>
        <begin position="179"/>
        <end position="209"/>
    </location>
</feature>
<proteinExistence type="predicted"/>
<evidence type="ECO:0000256" key="4">
    <source>
        <dbReference type="ARBA" id="ARBA00022574"/>
    </source>
</evidence>
<dbReference type="STRING" id="74873.A0A084WTG9"/>
<dbReference type="InterPro" id="IPR019775">
    <property type="entry name" value="WD40_repeat_CS"/>
</dbReference>
<feature type="repeat" description="WD" evidence="8">
    <location>
        <begin position="386"/>
        <end position="427"/>
    </location>
</feature>
<evidence type="ECO:0000256" key="2">
    <source>
        <dbReference type="ARBA" id="ARBA00004496"/>
    </source>
</evidence>
<evidence type="ECO:0000256" key="10">
    <source>
        <dbReference type="SAM" id="MobiDB-lite"/>
    </source>
</evidence>
<feature type="repeat" description="WD" evidence="8">
    <location>
        <begin position="591"/>
        <end position="631"/>
    </location>
</feature>
<evidence type="ECO:0000313" key="13">
    <source>
        <dbReference type="Proteomes" id="UP000030765"/>
    </source>
</evidence>
<accession>A0A084WTG9</accession>
<dbReference type="InterPro" id="IPR001680">
    <property type="entry name" value="WD40_rpt"/>
</dbReference>
<evidence type="ECO:0000256" key="1">
    <source>
        <dbReference type="ARBA" id="ARBA00004123"/>
    </source>
</evidence>
<feature type="repeat" description="WD" evidence="8">
    <location>
        <begin position="548"/>
        <end position="582"/>
    </location>
</feature>
<keyword evidence="5" id="KW-0677">Repeat</keyword>
<dbReference type="CDD" id="cd00200">
    <property type="entry name" value="WD40"/>
    <property type="match status" value="1"/>
</dbReference>
<feature type="repeat" description="WD" evidence="8">
    <location>
        <begin position="506"/>
        <end position="547"/>
    </location>
</feature>
<feature type="repeat" description="WD" evidence="8">
    <location>
        <begin position="428"/>
        <end position="460"/>
    </location>
</feature>
<dbReference type="VEuPathDB" id="VectorBase:ASIC021741"/>
<evidence type="ECO:0000313" key="12">
    <source>
        <dbReference type="EnsemblMetazoa" id="ASIC021741-PA"/>
    </source>
</evidence>
<dbReference type="PROSITE" id="PS00678">
    <property type="entry name" value="WD_REPEATS_1"/>
    <property type="match status" value="2"/>
</dbReference>
<dbReference type="PRINTS" id="PR00320">
    <property type="entry name" value="GPROTEINBRPT"/>
</dbReference>
<evidence type="ECO:0000313" key="11">
    <source>
        <dbReference type="EMBL" id="KFB53513.1"/>
    </source>
</evidence>
<dbReference type="AlphaFoldDB" id="A0A084WTG9"/>
<name>A0A084WTG9_ANOSI</name>
<dbReference type="Proteomes" id="UP000030765">
    <property type="component" value="Unassembled WGS sequence"/>
</dbReference>
<gene>
    <name evidence="11" type="ORF">ZHAS_00021741</name>
</gene>
<dbReference type="SMART" id="SM00320">
    <property type="entry name" value="WD40"/>
    <property type="match status" value="7"/>
</dbReference>
<dbReference type="Gene3D" id="2.130.10.10">
    <property type="entry name" value="YVTN repeat-like/Quinoprotein amine dehydrogenase"/>
    <property type="match status" value="3"/>
</dbReference>
<dbReference type="OrthoDB" id="9984207at2759"/>
<dbReference type="Pfam" id="PF00400">
    <property type="entry name" value="WD40"/>
    <property type="match status" value="5"/>
</dbReference>
<reference evidence="11 13" key="1">
    <citation type="journal article" date="2014" name="BMC Genomics">
        <title>Genome sequence of Anopheles sinensis provides insight into genetics basis of mosquito competence for malaria parasites.</title>
        <authorList>
            <person name="Zhou D."/>
            <person name="Zhang D."/>
            <person name="Ding G."/>
            <person name="Shi L."/>
            <person name="Hou Q."/>
            <person name="Ye Y."/>
            <person name="Xu Y."/>
            <person name="Zhou H."/>
            <person name="Xiong C."/>
            <person name="Li S."/>
            <person name="Yu J."/>
            <person name="Hong S."/>
            <person name="Yu X."/>
            <person name="Zou P."/>
            <person name="Chen C."/>
            <person name="Chang X."/>
            <person name="Wang W."/>
            <person name="Lv Y."/>
            <person name="Sun Y."/>
            <person name="Ma L."/>
            <person name="Shen B."/>
            <person name="Zhu C."/>
        </authorList>
    </citation>
    <scope>NUCLEOTIDE SEQUENCE [LARGE SCALE GENOMIC DNA]</scope>
</reference>
<dbReference type="EMBL" id="ATLV01026892">
    <property type="status" value="NOT_ANNOTATED_CDS"/>
    <property type="molecule type" value="Genomic_DNA"/>
</dbReference>
<feature type="compositionally biased region" description="Acidic residues" evidence="10">
    <location>
        <begin position="477"/>
        <end position="486"/>
    </location>
</feature>
<dbReference type="GO" id="GO:0005634">
    <property type="term" value="C:nucleus"/>
    <property type="evidence" value="ECO:0007669"/>
    <property type="project" value="UniProtKB-SubCell"/>
</dbReference>
<evidence type="ECO:0000256" key="7">
    <source>
        <dbReference type="ARBA" id="ARBA00040954"/>
    </source>
</evidence>
<organism evidence="11">
    <name type="scientific">Anopheles sinensis</name>
    <name type="common">Mosquito</name>
    <dbReference type="NCBI Taxonomy" id="74873"/>
    <lineage>
        <taxon>Eukaryota</taxon>
        <taxon>Metazoa</taxon>
        <taxon>Ecdysozoa</taxon>
        <taxon>Arthropoda</taxon>
        <taxon>Hexapoda</taxon>
        <taxon>Insecta</taxon>
        <taxon>Pterygota</taxon>
        <taxon>Neoptera</taxon>
        <taxon>Endopterygota</taxon>
        <taxon>Diptera</taxon>
        <taxon>Nematocera</taxon>
        <taxon>Culicoidea</taxon>
        <taxon>Culicidae</taxon>
        <taxon>Anophelinae</taxon>
        <taxon>Anopheles</taxon>
    </lineage>
</organism>
<dbReference type="PROSITE" id="PS50082">
    <property type="entry name" value="WD_REPEATS_2"/>
    <property type="match status" value="5"/>
</dbReference>
<keyword evidence="3" id="KW-0963">Cytoplasm</keyword>
<feature type="coiled-coil region" evidence="9">
    <location>
        <begin position="28"/>
        <end position="92"/>
    </location>
</feature>
<dbReference type="InterPro" id="IPR020472">
    <property type="entry name" value="WD40_PAC1"/>
</dbReference>
<dbReference type="InterPro" id="IPR036322">
    <property type="entry name" value="WD40_repeat_dom_sf"/>
</dbReference>
<comment type="subcellular location">
    <subcellularLocation>
        <location evidence="2">Cytoplasm</location>
    </subcellularLocation>
    <subcellularLocation>
        <location evidence="1">Nucleus</location>
    </subcellularLocation>
</comment>
<keyword evidence="4 8" id="KW-0853">WD repeat</keyword>
<reference evidence="12" key="2">
    <citation type="submission" date="2020-05" db="UniProtKB">
        <authorList>
            <consortium name="EnsemblMetazoa"/>
        </authorList>
    </citation>
    <scope>IDENTIFICATION</scope>
</reference>
<dbReference type="EnsemblMetazoa" id="ASIC021741-RA">
    <property type="protein sequence ID" value="ASIC021741-PA"/>
    <property type="gene ID" value="ASIC021741"/>
</dbReference>
<keyword evidence="13" id="KW-1185">Reference proteome</keyword>